<dbReference type="InterPro" id="IPR037923">
    <property type="entry name" value="HTH-like"/>
</dbReference>
<evidence type="ECO:0000313" key="5">
    <source>
        <dbReference type="EMBL" id="TDR54509.1"/>
    </source>
</evidence>
<dbReference type="PROSITE" id="PS01124">
    <property type="entry name" value="HTH_ARAC_FAMILY_2"/>
    <property type="match status" value="1"/>
</dbReference>
<dbReference type="SMART" id="SM00342">
    <property type="entry name" value="HTH_ARAC"/>
    <property type="match status" value="1"/>
</dbReference>
<sequence>MKRKEEYSIQLENVTCLAPKEHSGTTILFLLQGELIISVAEHDFQLYRNDLIVLNHRELYTAHGSNDTIVIHLHISSPFFTSYYANYFHISFDCISSQIDTGREKMIALLQKYLAEMMIAQSHKTESSQLEIQSALLQIMLLLTRFFKKELPVQEGVSIHDTRITRLTQQLEQQFDEQITLQGIAEQEFLSTSYLSRYFKKVTGLGFLQYLTQIRLKHSIEDLRTSSANISQIAQKNGFSSPKNFTTSFKTYFGKTPTIYRQEMMKELASVTEKPAYIPTQTQRVTESPNILAQLAYYRQAAEQVSFVDEAPFEKKTISVGSSKPTTIPEAMHILTIGELHVVLQENVQTQLLMAKDELGVRYVGIRHLIPGTTFLPDKETDEKVPTSSPYANSDLAISYLKKLDMGLFIRIEYQNIPIDENAYFSKLEQFLRHTIHVFGRHFVSRWYFMYFEPHRTAVPKKELRRVYLKLYSLLKQFDSRIQVGSYFPFSERREAPLSNHEWIKDTADRIDFVGFNANQNEAVDFSKSSNEEFLVTEDYVLSKTQKLKHYLKRNHLDKPLILINWNTLTGNTRFTNGTFFRGALIFQTMLAVSSELFGLGFWINTELHEDEWKDRNIRLDGLELFHYFNGKRPAFYALKFKQRLRGEIVAYGDDFVLTAFEDGYQLVLLNCKQFNPLYSVENSLLHDYRKELHIRLKGLLPGHYQVRKFQFDLDNGALYSKYWELNSAHGLDQELLEYAEQTSVPKLSVSEEVMTDDWSFYAYLDINSIHFYEFRKTI</sequence>
<dbReference type="EMBL" id="SNZK01000002">
    <property type="protein sequence ID" value="TDR54509.1"/>
    <property type="molecule type" value="Genomic_DNA"/>
</dbReference>
<evidence type="ECO:0000313" key="6">
    <source>
        <dbReference type="Proteomes" id="UP000295558"/>
    </source>
</evidence>
<dbReference type="SUPFAM" id="SSF51011">
    <property type="entry name" value="Glycosyl hydrolase domain"/>
    <property type="match status" value="1"/>
</dbReference>
<dbReference type="PANTHER" id="PTHR43280">
    <property type="entry name" value="ARAC-FAMILY TRANSCRIPTIONAL REGULATOR"/>
    <property type="match status" value="1"/>
</dbReference>
<dbReference type="GO" id="GO:0043565">
    <property type="term" value="F:sequence-specific DNA binding"/>
    <property type="evidence" value="ECO:0007669"/>
    <property type="project" value="InterPro"/>
</dbReference>
<feature type="domain" description="HTH araC/xylS-type" evidence="4">
    <location>
        <begin position="165"/>
        <end position="263"/>
    </location>
</feature>
<evidence type="ECO:0000256" key="3">
    <source>
        <dbReference type="ARBA" id="ARBA00023163"/>
    </source>
</evidence>
<dbReference type="InterPro" id="IPR017853">
    <property type="entry name" value="GH"/>
</dbReference>
<dbReference type="Gene3D" id="2.60.40.1500">
    <property type="entry name" value="Glycosyl hydrolase domain, family 39"/>
    <property type="match status" value="1"/>
</dbReference>
<dbReference type="PRINTS" id="PR00032">
    <property type="entry name" value="HTHARAC"/>
</dbReference>
<dbReference type="PROSITE" id="PS00041">
    <property type="entry name" value="HTH_ARAC_FAMILY_1"/>
    <property type="match status" value="1"/>
</dbReference>
<dbReference type="OrthoDB" id="506156at2"/>
<keyword evidence="2" id="KW-0238">DNA-binding</keyword>
<reference evidence="5 6" key="1">
    <citation type="submission" date="2019-03" db="EMBL/GenBank/DDBJ databases">
        <title>Genomic Encyclopedia of Type Strains, Phase III (KMG-III): the genomes of soil and plant-associated and newly described type strains.</title>
        <authorList>
            <person name="Whitman W."/>
        </authorList>
    </citation>
    <scope>NUCLEOTIDE SEQUENCE [LARGE SCALE GENOMIC DNA]</scope>
    <source>
        <strain evidence="5 6">CECT 7972</strain>
    </source>
</reference>
<dbReference type="Proteomes" id="UP000295558">
    <property type="component" value="Unassembled WGS sequence"/>
</dbReference>
<dbReference type="SUPFAM" id="SSF51445">
    <property type="entry name" value="(Trans)glycosidases"/>
    <property type="match status" value="1"/>
</dbReference>
<keyword evidence="1" id="KW-0805">Transcription regulation</keyword>
<name>A0A4R6ZQT8_9LIST</name>
<proteinExistence type="predicted"/>
<dbReference type="Gene3D" id="3.20.20.80">
    <property type="entry name" value="Glycosidases"/>
    <property type="match status" value="1"/>
</dbReference>
<accession>A0A4R6ZQT8</accession>
<dbReference type="AlphaFoldDB" id="A0A4R6ZQT8"/>
<dbReference type="SUPFAM" id="SSF51215">
    <property type="entry name" value="Regulatory protein AraC"/>
    <property type="match status" value="1"/>
</dbReference>
<dbReference type="InterPro" id="IPR018062">
    <property type="entry name" value="HTH_AraC-typ_CS"/>
</dbReference>
<gene>
    <name evidence="5" type="ORF">DFP96_10293</name>
</gene>
<dbReference type="RefSeq" id="WP_036070589.1">
    <property type="nucleotide sequence ID" value="NZ_SNZK01000002.1"/>
</dbReference>
<evidence type="ECO:0000256" key="2">
    <source>
        <dbReference type="ARBA" id="ARBA00023125"/>
    </source>
</evidence>
<organism evidence="5 6">
    <name type="scientific">Listeria rocourtiae</name>
    <dbReference type="NCBI Taxonomy" id="647910"/>
    <lineage>
        <taxon>Bacteria</taxon>
        <taxon>Bacillati</taxon>
        <taxon>Bacillota</taxon>
        <taxon>Bacilli</taxon>
        <taxon>Bacillales</taxon>
        <taxon>Listeriaceae</taxon>
        <taxon>Listeria</taxon>
    </lineage>
</organism>
<dbReference type="PANTHER" id="PTHR43280:SF2">
    <property type="entry name" value="HTH-TYPE TRANSCRIPTIONAL REGULATOR EXSA"/>
    <property type="match status" value="1"/>
</dbReference>
<dbReference type="Pfam" id="PF12833">
    <property type="entry name" value="HTH_18"/>
    <property type="match status" value="1"/>
</dbReference>
<keyword evidence="3" id="KW-0804">Transcription</keyword>
<keyword evidence="6" id="KW-1185">Reference proteome</keyword>
<dbReference type="STRING" id="1265846.PROCOU_07258"/>
<dbReference type="InterPro" id="IPR009057">
    <property type="entry name" value="Homeodomain-like_sf"/>
</dbReference>
<dbReference type="SUPFAM" id="SSF46689">
    <property type="entry name" value="Homeodomain-like"/>
    <property type="match status" value="2"/>
</dbReference>
<dbReference type="GO" id="GO:0003700">
    <property type="term" value="F:DNA-binding transcription factor activity"/>
    <property type="evidence" value="ECO:0007669"/>
    <property type="project" value="InterPro"/>
</dbReference>
<dbReference type="InterPro" id="IPR018060">
    <property type="entry name" value="HTH_AraC"/>
</dbReference>
<comment type="caution">
    <text evidence="5">The sequence shown here is derived from an EMBL/GenBank/DDBJ whole genome shotgun (WGS) entry which is preliminary data.</text>
</comment>
<dbReference type="InterPro" id="IPR020449">
    <property type="entry name" value="Tscrpt_reg_AraC-type_HTH"/>
</dbReference>
<evidence type="ECO:0000256" key="1">
    <source>
        <dbReference type="ARBA" id="ARBA00023015"/>
    </source>
</evidence>
<protein>
    <submittedName>
        <fullName evidence="5">AraC family transcriptional regulator</fullName>
    </submittedName>
</protein>
<evidence type="ECO:0000259" key="4">
    <source>
        <dbReference type="PROSITE" id="PS01124"/>
    </source>
</evidence>
<dbReference type="Gene3D" id="1.10.10.60">
    <property type="entry name" value="Homeodomain-like"/>
    <property type="match status" value="2"/>
</dbReference>